<comment type="caution">
    <text evidence="1">The sequence shown here is derived from an EMBL/GenBank/DDBJ whole genome shotgun (WGS) entry which is preliminary data.</text>
</comment>
<evidence type="ECO:0000313" key="1">
    <source>
        <dbReference type="EMBL" id="MPM16754.1"/>
    </source>
</evidence>
<dbReference type="EMBL" id="VSSQ01002670">
    <property type="protein sequence ID" value="MPM16754.1"/>
    <property type="molecule type" value="Genomic_DNA"/>
</dbReference>
<dbReference type="Pfam" id="PF05954">
    <property type="entry name" value="Phage_GPD"/>
    <property type="match status" value="1"/>
</dbReference>
<protein>
    <submittedName>
        <fullName evidence="1">Uncharacterized protein</fullName>
    </submittedName>
</protein>
<proteinExistence type="predicted"/>
<dbReference type="AlphaFoldDB" id="A0A644XRK7"/>
<sequence>MDVKTGTKVARRVTLAVFIGGHDASSFVDPHLLDFSFKDNAGGKADEVQLTLHDRDGKWIGPWRPQKGTAIMASITVHDWEREGHTVTLPCGTFKADEIEFSGPPDKVKIKAVTSALTTGLRDEDKTRAWENFSLKNLAGQLATENGLELMYDGPEHGFARQDQREESDLGFLQRLANERGMVCKVHDGKLVVYSAAGADAGKAAVTIPKKGGMYSPTSYSFKESSSKTGYKGAKVAYTDSTTGTTHTAEVAAPGADATDEKMLQLNKRVESERDAMRLGASELRDKNKEKNKATLEFMGNPAVVAGVVIAVTGFGCFDGSWFVESCEHKIGSGYKTSVEIRKTLKY</sequence>
<accession>A0A644XRK7</accession>
<reference evidence="1" key="1">
    <citation type="submission" date="2019-08" db="EMBL/GenBank/DDBJ databases">
        <authorList>
            <person name="Kucharzyk K."/>
            <person name="Murdoch R.W."/>
            <person name="Higgins S."/>
            <person name="Loffler F."/>
        </authorList>
    </citation>
    <scope>NUCLEOTIDE SEQUENCE</scope>
</reference>
<gene>
    <name evidence="1" type="ORF">SDC9_63136</name>
</gene>
<organism evidence="1">
    <name type="scientific">bioreactor metagenome</name>
    <dbReference type="NCBI Taxonomy" id="1076179"/>
    <lineage>
        <taxon>unclassified sequences</taxon>
        <taxon>metagenomes</taxon>
        <taxon>ecological metagenomes</taxon>
    </lineage>
</organism>
<dbReference type="SUPFAM" id="SSF69279">
    <property type="entry name" value="Phage tail proteins"/>
    <property type="match status" value="1"/>
</dbReference>
<name>A0A644XRK7_9ZZZZ</name>